<accession>A0AAV3R897</accession>
<protein>
    <submittedName>
        <fullName evidence="2">Uncharacterized protein</fullName>
    </submittedName>
</protein>
<proteinExistence type="predicted"/>
<dbReference type="Proteomes" id="UP001454036">
    <property type="component" value="Unassembled WGS sequence"/>
</dbReference>
<sequence length="103" mass="11218">MAPRKPNLYLPWVDVTNVRETENPRPDVEGRDVDVGGDEPYTAIHIEGDDIGEAISPIIERRVGESSQAKATEVADLSEPTATLVVDDSMDKTTKPSNPFING</sequence>
<organism evidence="2 3">
    <name type="scientific">Lithospermum erythrorhizon</name>
    <name type="common">Purple gromwell</name>
    <name type="synonym">Lithospermum officinale var. erythrorhizon</name>
    <dbReference type="NCBI Taxonomy" id="34254"/>
    <lineage>
        <taxon>Eukaryota</taxon>
        <taxon>Viridiplantae</taxon>
        <taxon>Streptophyta</taxon>
        <taxon>Embryophyta</taxon>
        <taxon>Tracheophyta</taxon>
        <taxon>Spermatophyta</taxon>
        <taxon>Magnoliopsida</taxon>
        <taxon>eudicotyledons</taxon>
        <taxon>Gunneridae</taxon>
        <taxon>Pentapetalae</taxon>
        <taxon>asterids</taxon>
        <taxon>lamiids</taxon>
        <taxon>Boraginales</taxon>
        <taxon>Boraginaceae</taxon>
        <taxon>Boraginoideae</taxon>
        <taxon>Lithospermeae</taxon>
        <taxon>Lithospermum</taxon>
    </lineage>
</organism>
<evidence type="ECO:0000256" key="1">
    <source>
        <dbReference type="SAM" id="MobiDB-lite"/>
    </source>
</evidence>
<keyword evidence="3" id="KW-1185">Reference proteome</keyword>
<feature type="compositionally biased region" description="Basic and acidic residues" evidence="1">
    <location>
        <begin position="22"/>
        <end position="34"/>
    </location>
</feature>
<feature type="region of interest" description="Disordered" evidence="1">
    <location>
        <begin position="82"/>
        <end position="103"/>
    </location>
</feature>
<evidence type="ECO:0000313" key="2">
    <source>
        <dbReference type="EMBL" id="GAA0172163.1"/>
    </source>
</evidence>
<comment type="caution">
    <text evidence="2">The sequence shown here is derived from an EMBL/GenBank/DDBJ whole genome shotgun (WGS) entry which is preliminary data.</text>
</comment>
<dbReference type="AlphaFoldDB" id="A0AAV3R897"/>
<feature type="region of interest" description="Disordered" evidence="1">
    <location>
        <begin position="22"/>
        <end position="42"/>
    </location>
</feature>
<dbReference type="EMBL" id="BAABME010007988">
    <property type="protein sequence ID" value="GAA0172163.1"/>
    <property type="molecule type" value="Genomic_DNA"/>
</dbReference>
<gene>
    <name evidence="2" type="ORF">LIER_26042</name>
</gene>
<name>A0AAV3R897_LITER</name>
<reference evidence="2 3" key="1">
    <citation type="submission" date="2024-01" db="EMBL/GenBank/DDBJ databases">
        <title>The complete chloroplast genome sequence of Lithospermum erythrorhizon: insights into the phylogenetic relationship among Boraginaceae species and the maternal lineages of purple gromwells.</title>
        <authorList>
            <person name="Okada T."/>
            <person name="Watanabe K."/>
        </authorList>
    </citation>
    <scope>NUCLEOTIDE SEQUENCE [LARGE SCALE GENOMIC DNA]</scope>
</reference>
<evidence type="ECO:0000313" key="3">
    <source>
        <dbReference type="Proteomes" id="UP001454036"/>
    </source>
</evidence>